<dbReference type="Proteomes" id="UP000295083">
    <property type="component" value="Unassembled WGS sequence"/>
</dbReference>
<name>A0A4R8Q8R8_9PEZI</name>
<gene>
    <name evidence="1" type="ORF">C8035_v010084</name>
</gene>
<evidence type="ECO:0000313" key="2">
    <source>
        <dbReference type="Proteomes" id="UP000295083"/>
    </source>
</evidence>
<accession>A0A4R8Q8R8</accession>
<dbReference type="EMBL" id="QAPG01000046">
    <property type="protein sequence ID" value="TDZ35051.1"/>
    <property type="molecule type" value="Genomic_DNA"/>
</dbReference>
<keyword evidence="2" id="KW-1185">Reference proteome</keyword>
<proteinExistence type="predicted"/>
<comment type="caution">
    <text evidence="1">The sequence shown here is derived from an EMBL/GenBank/DDBJ whole genome shotgun (WGS) entry which is preliminary data.</text>
</comment>
<reference evidence="1 2" key="1">
    <citation type="submission" date="2018-11" db="EMBL/GenBank/DDBJ databases">
        <title>Genome sequence and assembly of Colletotrichum spinosum.</title>
        <authorList>
            <person name="Gan P."/>
            <person name="Shirasu K."/>
        </authorList>
    </citation>
    <scope>NUCLEOTIDE SEQUENCE [LARGE SCALE GENOMIC DNA]</scope>
    <source>
        <strain evidence="1 2">CBS 515.97</strain>
    </source>
</reference>
<protein>
    <submittedName>
        <fullName evidence="1">Uncharacterized protein</fullName>
    </submittedName>
</protein>
<evidence type="ECO:0000313" key="1">
    <source>
        <dbReference type="EMBL" id="TDZ35051.1"/>
    </source>
</evidence>
<organism evidence="1 2">
    <name type="scientific">Colletotrichum spinosum</name>
    <dbReference type="NCBI Taxonomy" id="1347390"/>
    <lineage>
        <taxon>Eukaryota</taxon>
        <taxon>Fungi</taxon>
        <taxon>Dikarya</taxon>
        <taxon>Ascomycota</taxon>
        <taxon>Pezizomycotina</taxon>
        <taxon>Sordariomycetes</taxon>
        <taxon>Hypocreomycetidae</taxon>
        <taxon>Glomerellales</taxon>
        <taxon>Glomerellaceae</taxon>
        <taxon>Colletotrichum</taxon>
        <taxon>Colletotrichum orbiculare species complex</taxon>
    </lineage>
</organism>
<sequence length="218" mass="24196">MAGVSASYNSFLQASIVEDTEDLKICAQPVRPFAGNNAYSVKAEADETSTRWAFSVYSDGYTKKGEDGEVLPVDTLIVNTESKRLTVMKAMNALDQVKPRMKMRQVLKECWTMAGLEPAELKEVLGWRLDNANMNTAISKCRKSLGLETSASFEVTSTESAAARKACWETLGKTIFSSAIRGAIRDFDINKQLIKVEVDYGDEYGKEDYKHADDQFSS</sequence>
<dbReference type="AlphaFoldDB" id="A0A4R8Q8R8"/>